<organism evidence="1 2">
    <name type="scientific">Phaeosphaeria nodorum (strain SN15 / ATCC MYA-4574 / FGSC 10173)</name>
    <name type="common">Glume blotch fungus</name>
    <name type="synonym">Parastagonospora nodorum</name>
    <dbReference type="NCBI Taxonomy" id="321614"/>
    <lineage>
        <taxon>Eukaryota</taxon>
        <taxon>Fungi</taxon>
        <taxon>Dikarya</taxon>
        <taxon>Ascomycota</taxon>
        <taxon>Pezizomycotina</taxon>
        <taxon>Dothideomycetes</taxon>
        <taxon>Pleosporomycetidae</taxon>
        <taxon>Pleosporales</taxon>
        <taxon>Pleosporineae</taxon>
        <taxon>Phaeosphaeriaceae</taxon>
        <taxon>Parastagonospora</taxon>
    </lineage>
</organism>
<dbReference type="Proteomes" id="UP000001055">
    <property type="component" value="Unassembled WGS sequence"/>
</dbReference>
<gene>
    <name evidence="1" type="ORF">SNOG_12616</name>
</gene>
<dbReference type="InParanoid" id="Q0U6J8"/>
<dbReference type="AlphaFoldDB" id="Q0U6J8"/>
<evidence type="ECO:0000313" key="2">
    <source>
        <dbReference type="Proteomes" id="UP000001055"/>
    </source>
</evidence>
<dbReference type="RefSeq" id="XP_001802837.1">
    <property type="nucleotide sequence ID" value="XM_001802785.1"/>
</dbReference>
<proteinExistence type="predicted"/>
<sequence length="53" mass="5671">MPALGSIDNPVGQVASSARESAAFRQQMLAYSDVTKALQCVFRHSASDAFLRA</sequence>
<dbReference type="GeneID" id="5979748"/>
<reference evidence="2" key="1">
    <citation type="journal article" date="2007" name="Plant Cell">
        <title>Dothideomycete-plant interactions illuminated by genome sequencing and EST analysis of the wheat pathogen Stagonospora nodorum.</title>
        <authorList>
            <person name="Hane J.K."/>
            <person name="Lowe R.G."/>
            <person name="Solomon P.S."/>
            <person name="Tan K.C."/>
            <person name="Schoch C.L."/>
            <person name="Spatafora J.W."/>
            <person name="Crous P.W."/>
            <person name="Kodira C."/>
            <person name="Birren B.W."/>
            <person name="Galagan J.E."/>
            <person name="Torriani S.F."/>
            <person name="McDonald B.A."/>
            <person name="Oliver R.P."/>
        </authorList>
    </citation>
    <scope>NUCLEOTIDE SEQUENCE [LARGE SCALE GENOMIC DNA]</scope>
    <source>
        <strain evidence="2">SN15 / ATCC MYA-4574 / FGSC 10173</strain>
    </source>
</reference>
<name>Q0U6J8_PHANO</name>
<accession>Q0U6J8</accession>
<dbReference type="HOGENOM" id="CLU_3069458_0_0_1"/>
<dbReference type="KEGG" id="pno:SNOG_12616"/>
<evidence type="ECO:0000313" key="1">
    <source>
        <dbReference type="EMBL" id="EAT79914.1"/>
    </source>
</evidence>
<dbReference type="EMBL" id="CH445347">
    <property type="protein sequence ID" value="EAT79914.1"/>
    <property type="molecule type" value="Genomic_DNA"/>
</dbReference>
<protein>
    <submittedName>
        <fullName evidence="1">Uncharacterized protein</fullName>
    </submittedName>
</protein>